<comment type="caution">
    <text evidence="3">The sequence shown here is derived from an EMBL/GenBank/DDBJ whole genome shotgun (WGS) entry which is preliminary data.</text>
</comment>
<evidence type="ECO:0000256" key="1">
    <source>
        <dbReference type="SAM" id="Coils"/>
    </source>
</evidence>
<dbReference type="EMBL" id="JASPKZ010002329">
    <property type="protein sequence ID" value="KAJ9595578.1"/>
    <property type="molecule type" value="Genomic_DNA"/>
</dbReference>
<reference evidence="3" key="1">
    <citation type="journal article" date="2023" name="IScience">
        <title>Live-bearing cockroach genome reveals convergent evolutionary mechanisms linked to viviparity in insects and beyond.</title>
        <authorList>
            <person name="Fouks B."/>
            <person name="Harrison M.C."/>
            <person name="Mikhailova A.A."/>
            <person name="Marchal E."/>
            <person name="English S."/>
            <person name="Carruthers M."/>
            <person name="Jennings E.C."/>
            <person name="Chiamaka E.L."/>
            <person name="Frigard R.A."/>
            <person name="Pippel M."/>
            <person name="Attardo G.M."/>
            <person name="Benoit J.B."/>
            <person name="Bornberg-Bauer E."/>
            <person name="Tobe S.S."/>
        </authorList>
    </citation>
    <scope>NUCLEOTIDE SEQUENCE</scope>
    <source>
        <strain evidence="3">Stay&amp;Tobe</strain>
    </source>
</reference>
<proteinExistence type="predicted"/>
<feature type="compositionally biased region" description="Basic and acidic residues" evidence="2">
    <location>
        <begin position="473"/>
        <end position="497"/>
    </location>
</feature>
<feature type="region of interest" description="Disordered" evidence="2">
    <location>
        <begin position="293"/>
        <end position="324"/>
    </location>
</feature>
<feature type="coiled-coil region" evidence="1">
    <location>
        <begin position="542"/>
        <end position="575"/>
    </location>
</feature>
<feature type="region of interest" description="Disordered" evidence="2">
    <location>
        <begin position="71"/>
        <end position="115"/>
    </location>
</feature>
<keyword evidence="1" id="KW-0175">Coiled coil</keyword>
<evidence type="ECO:0000313" key="4">
    <source>
        <dbReference type="Proteomes" id="UP001233999"/>
    </source>
</evidence>
<evidence type="ECO:0000313" key="3">
    <source>
        <dbReference type="EMBL" id="KAJ9595578.1"/>
    </source>
</evidence>
<dbReference type="AlphaFoldDB" id="A0AAD8AAS1"/>
<sequence length="777" mass="87290">MCFPVPCSVITSHGECSEGTGYVLQPSTSTVVPYIDLTQQELQINTEETNSLSNVTVYELVSVKWPQGDSSGTVLQEQNISESNEEKTKNEDLVSAPRKRKIKRPYSPENQVGNKKLCDRRKGLKKQKTFLNIPVVSVTDPPETGSSGKPFSCEKCQSPFVVNPARSHRLNSKRKYRPRKITDPATKKVLELCNACGLAMVRKRREEKQKKNPPSQEEREAYLKKAIEFADSLARRLDTTDAQRLYCPAFKTSPCQCLQNYITNKGKDEEGIEKRALHLLTFIKDARELAKGKITPNNNQEELKEKSENEKKEKQKQQIPRGLQKRKSKVFEEFVLKNRQYLRKELNLCERGVQKVLLYSNNFLHKKLKTSPNRNSRLERTIGKNARGLLKPISELASELCCNDRCVAMAKTHSKLLEDWRTMAKKGQREARRVLAEMLTPSGGSKANCYKFISMVTGCSYTTICIVNDQMKRTQGEREPPEHGLKKWWREHPKEKQNTSVGDQSLRDESDEDNPAVITDIASIHIPTREELESLCPQEATIQLQLQREKLLEAQKQLLEKQTQIQQQLKQTKSRSINKHKLDANSRKDIALPVLRTHPTFQSRNIETVTVLAPADGRGTNTDLLTANTTQQVLHILELPTSASSVISNLAEDPLTQPTISVMTSTGEFESLTDLNVSLEGRGQATFSNVVILPETALDTSVVSSTTSTQGTSVINYSPPAEPIDGITSVIPSQDQQTSDVTSAMESVPDTSKSNVGTFQFYGVVDPASSNLIHFKY</sequence>
<feature type="compositionally biased region" description="Basic and acidic residues" evidence="2">
    <location>
        <begin position="301"/>
        <end position="316"/>
    </location>
</feature>
<evidence type="ECO:0000256" key="2">
    <source>
        <dbReference type="SAM" id="MobiDB-lite"/>
    </source>
</evidence>
<gene>
    <name evidence="3" type="ORF">L9F63_013246</name>
</gene>
<keyword evidence="4" id="KW-1185">Reference proteome</keyword>
<feature type="compositionally biased region" description="Polar residues" evidence="2">
    <location>
        <begin position="71"/>
        <end position="82"/>
    </location>
</feature>
<name>A0AAD8AAS1_DIPPU</name>
<reference evidence="3" key="2">
    <citation type="submission" date="2023-05" db="EMBL/GenBank/DDBJ databases">
        <authorList>
            <person name="Fouks B."/>
        </authorList>
    </citation>
    <scope>NUCLEOTIDE SEQUENCE</scope>
    <source>
        <strain evidence="3">Stay&amp;Tobe</strain>
        <tissue evidence="3">Testes</tissue>
    </source>
</reference>
<organism evidence="3 4">
    <name type="scientific">Diploptera punctata</name>
    <name type="common">Pacific beetle cockroach</name>
    <dbReference type="NCBI Taxonomy" id="6984"/>
    <lineage>
        <taxon>Eukaryota</taxon>
        <taxon>Metazoa</taxon>
        <taxon>Ecdysozoa</taxon>
        <taxon>Arthropoda</taxon>
        <taxon>Hexapoda</taxon>
        <taxon>Insecta</taxon>
        <taxon>Pterygota</taxon>
        <taxon>Neoptera</taxon>
        <taxon>Polyneoptera</taxon>
        <taxon>Dictyoptera</taxon>
        <taxon>Blattodea</taxon>
        <taxon>Blaberoidea</taxon>
        <taxon>Blaberidae</taxon>
        <taxon>Diplopterinae</taxon>
        <taxon>Diploptera</taxon>
    </lineage>
</organism>
<protein>
    <submittedName>
        <fullName evidence="3">Uncharacterized protein</fullName>
    </submittedName>
</protein>
<accession>A0AAD8AAS1</accession>
<dbReference type="Proteomes" id="UP001233999">
    <property type="component" value="Unassembled WGS sequence"/>
</dbReference>
<feature type="region of interest" description="Disordered" evidence="2">
    <location>
        <begin position="473"/>
        <end position="515"/>
    </location>
</feature>